<dbReference type="CDD" id="cd01948">
    <property type="entry name" value="EAL"/>
    <property type="match status" value="1"/>
</dbReference>
<dbReference type="GO" id="GO:0071111">
    <property type="term" value="F:cyclic-guanylate-specific phosphodiesterase activity"/>
    <property type="evidence" value="ECO:0007669"/>
    <property type="project" value="InterPro"/>
</dbReference>
<dbReference type="OrthoDB" id="9813903at2"/>
<dbReference type="Proteomes" id="UP000002350">
    <property type="component" value="Chromosome"/>
</dbReference>
<evidence type="ECO:0000313" key="3">
    <source>
        <dbReference type="Proteomes" id="UP000002350"/>
    </source>
</evidence>
<dbReference type="InterPro" id="IPR035919">
    <property type="entry name" value="EAL_sf"/>
</dbReference>
<dbReference type="PANTHER" id="PTHR33121:SF76">
    <property type="entry name" value="SIGNALING PROTEIN"/>
    <property type="match status" value="1"/>
</dbReference>
<dbReference type="InterPro" id="IPR050706">
    <property type="entry name" value="Cyclic-di-GMP_PDE-like"/>
</dbReference>
<accession>D4ZL25</accession>
<sequence length="260" mass="28972">MLSLDNLYLGAEYQPLISTSDSSVYGYEALSRFTDIYGYHTPPNVVFDHLHNQASLLEQVEIQAKLFQLKHSIESLPLFINLDPHAIGPKSQQMLNLLSLRPNLTVEIIENTCINDAKLSSVLVSHLKSKKIKVALDDIGAPHSMLSLSLLGQVDTLKFDINWLNQVGNIEQEYLMKALIQFAKDCRKQTVLEGVENPQQFALAQELGIDLVQGFLFKSQFITAPSVTQLQPLDDNLSLIAPESTAGLIRYDSYKGDALT</sequence>
<dbReference type="eggNOG" id="COG2200">
    <property type="taxonomic scope" value="Bacteria"/>
</dbReference>
<name>D4ZL25_SHEVD</name>
<dbReference type="InterPro" id="IPR001633">
    <property type="entry name" value="EAL_dom"/>
</dbReference>
<dbReference type="AlphaFoldDB" id="D4ZL25"/>
<dbReference type="PANTHER" id="PTHR33121">
    <property type="entry name" value="CYCLIC DI-GMP PHOSPHODIESTERASE PDEF"/>
    <property type="match status" value="1"/>
</dbReference>
<evidence type="ECO:0000313" key="2">
    <source>
        <dbReference type="EMBL" id="BAJ02374.1"/>
    </source>
</evidence>
<keyword evidence="3" id="KW-1185">Reference proteome</keyword>
<dbReference type="Gene3D" id="3.20.20.450">
    <property type="entry name" value="EAL domain"/>
    <property type="match status" value="1"/>
</dbReference>
<dbReference type="HOGENOM" id="CLU_000445_70_50_6"/>
<dbReference type="Pfam" id="PF00563">
    <property type="entry name" value="EAL"/>
    <property type="match status" value="1"/>
</dbReference>
<protein>
    <submittedName>
        <fullName evidence="2">EAL domain protein</fullName>
    </submittedName>
</protein>
<dbReference type="RefSeq" id="WP_013051678.1">
    <property type="nucleotide sequence ID" value="NC_014012.1"/>
</dbReference>
<organism evidence="2 3">
    <name type="scientific">Shewanella violacea (strain JCM 10179 / CIP 106290 / LMG 19151 / DSS12)</name>
    <dbReference type="NCBI Taxonomy" id="637905"/>
    <lineage>
        <taxon>Bacteria</taxon>
        <taxon>Pseudomonadati</taxon>
        <taxon>Pseudomonadota</taxon>
        <taxon>Gammaproteobacteria</taxon>
        <taxon>Alteromonadales</taxon>
        <taxon>Shewanellaceae</taxon>
        <taxon>Shewanella</taxon>
    </lineage>
</organism>
<evidence type="ECO:0000259" key="1">
    <source>
        <dbReference type="PROSITE" id="PS50883"/>
    </source>
</evidence>
<proteinExistence type="predicted"/>
<dbReference type="EMBL" id="AP011177">
    <property type="protein sequence ID" value="BAJ02374.1"/>
    <property type="molecule type" value="Genomic_DNA"/>
</dbReference>
<feature type="domain" description="EAL" evidence="1">
    <location>
        <begin position="1"/>
        <end position="234"/>
    </location>
</feature>
<dbReference type="SUPFAM" id="SSF141868">
    <property type="entry name" value="EAL domain-like"/>
    <property type="match status" value="1"/>
</dbReference>
<reference evidence="3" key="1">
    <citation type="journal article" date="2010" name="Mol. Biosyst.">
        <title>Complete genome sequence and comparative analysis of Shewanella violacea, a psychrophilic and piezophilic bacterium from deep sea floor sediments.</title>
        <authorList>
            <person name="Aono E."/>
            <person name="Baba T."/>
            <person name="Ara T."/>
            <person name="Nishi T."/>
            <person name="Nakamichi T."/>
            <person name="Inamoto E."/>
            <person name="Toyonaga H."/>
            <person name="Hasegawa M."/>
            <person name="Takai Y."/>
            <person name="Okumura Y."/>
            <person name="Baba M."/>
            <person name="Tomita M."/>
            <person name="Kato C."/>
            <person name="Oshima T."/>
            <person name="Nakasone K."/>
            <person name="Mori H."/>
        </authorList>
    </citation>
    <scope>NUCLEOTIDE SEQUENCE [LARGE SCALE GENOMIC DNA]</scope>
    <source>
        <strain evidence="3">JCM 10179 / CIP 106290 / LMG 19151 / DSS12</strain>
    </source>
</reference>
<dbReference type="KEGG" id="svo:SVI_2403"/>
<dbReference type="PROSITE" id="PS50883">
    <property type="entry name" value="EAL"/>
    <property type="match status" value="1"/>
</dbReference>
<gene>
    <name evidence="2" type="ordered locus">SVI_2403</name>
</gene>
<dbReference type="STRING" id="637905.SVI_2403"/>
<dbReference type="SMART" id="SM00052">
    <property type="entry name" value="EAL"/>
    <property type="match status" value="1"/>
</dbReference>